<dbReference type="InterPro" id="IPR027408">
    <property type="entry name" value="PNPase/RNase_PH_dom_sf"/>
</dbReference>
<dbReference type="Pfam" id="PF03725">
    <property type="entry name" value="RNase_PH_C"/>
    <property type="match status" value="1"/>
</dbReference>
<dbReference type="VEuPathDB" id="FungiDB:SeMB42_g03196"/>
<keyword evidence="8" id="KW-0539">Nucleus</keyword>
<feature type="domain" description="Exoribonuclease phosphorolytic" evidence="12">
    <location>
        <begin position="228"/>
        <end position="280"/>
    </location>
</feature>
<comment type="caution">
    <text evidence="13">The sequence shown here is derived from an EMBL/GenBank/DDBJ whole genome shotgun (WGS) entry which is preliminary data.</text>
</comment>
<dbReference type="SUPFAM" id="SSF54211">
    <property type="entry name" value="Ribosomal protein S5 domain 2-like"/>
    <property type="match status" value="1"/>
</dbReference>
<evidence type="ECO:0000313" key="13">
    <source>
        <dbReference type="EMBL" id="TPX47787.1"/>
    </source>
</evidence>
<reference evidence="13 14" key="1">
    <citation type="journal article" date="2019" name="Sci. Rep.">
        <title>Comparative genomics of chytrid fungi reveal insights into the obligate biotrophic and pathogenic lifestyle of Synchytrium endobioticum.</title>
        <authorList>
            <person name="van de Vossenberg B.T.L.H."/>
            <person name="Warris S."/>
            <person name="Nguyen H.D.T."/>
            <person name="van Gent-Pelzer M.P.E."/>
            <person name="Joly D.L."/>
            <person name="van de Geest H.C."/>
            <person name="Bonants P.J.M."/>
            <person name="Smith D.S."/>
            <person name="Levesque C.A."/>
            <person name="van der Lee T.A.J."/>
        </authorList>
    </citation>
    <scope>NUCLEOTIDE SEQUENCE [LARGE SCALE GENOMIC DNA]</scope>
    <source>
        <strain evidence="13 14">MB42</strain>
    </source>
</reference>
<feature type="region of interest" description="Disordered" evidence="10">
    <location>
        <begin position="1"/>
        <end position="25"/>
    </location>
</feature>
<evidence type="ECO:0000256" key="8">
    <source>
        <dbReference type="ARBA" id="ARBA00023242"/>
    </source>
</evidence>
<keyword evidence="5" id="KW-0698">rRNA processing</keyword>
<dbReference type="GO" id="GO:0000177">
    <property type="term" value="C:cytoplasmic exosome (RNase complex)"/>
    <property type="evidence" value="ECO:0007669"/>
    <property type="project" value="TreeGrafter"/>
</dbReference>
<feature type="domain" description="Exoribonuclease phosphorolytic" evidence="11">
    <location>
        <begin position="67"/>
        <end position="201"/>
    </location>
</feature>
<keyword evidence="14" id="KW-1185">Reference proteome</keyword>
<dbReference type="GO" id="GO:0034473">
    <property type="term" value="P:U1 snRNA 3'-end processing"/>
    <property type="evidence" value="ECO:0007669"/>
    <property type="project" value="TreeGrafter"/>
</dbReference>
<keyword evidence="6" id="KW-0271">Exosome</keyword>
<evidence type="ECO:0000256" key="10">
    <source>
        <dbReference type="SAM" id="MobiDB-lite"/>
    </source>
</evidence>
<sequence length="300" mass="32928">MSAAERAAIAQHPHTRAQGTMTASRAGTRSCTSILSPESFRVLQPREYIRQYIAKGVRPDNRPALTVRNTTIDTGAVSTANASSLVRLGETSVLCGIKHQVAEPGLQSPRDGYIVTNIDLPAMCSPRIRPGAPAEQPQSLSELCSQILQRCQVIDPQDLCISEGNAVWVLFCDVMCLSNDGNVFDAAMIAIMAALRNVRLPQVVYSESDGTVKEISEPMQPLRIQRTPIPLTFGIFEKTHVLMDPSDDEEQVLSASVTMIADEHGMMCGSFQFGEISFDMLEDFSERTRLRAREVLAVMK</sequence>
<evidence type="ECO:0000256" key="1">
    <source>
        <dbReference type="ARBA" id="ARBA00004496"/>
    </source>
</evidence>
<evidence type="ECO:0000256" key="6">
    <source>
        <dbReference type="ARBA" id="ARBA00022835"/>
    </source>
</evidence>
<dbReference type="CDD" id="cd11369">
    <property type="entry name" value="RNase_PH_RRP43"/>
    <property type="match status" value="1"/>
</dbReference>
<dbReference type="PANTHER" id="PTHR11097:SF9">
    <property type="entry name" value="EXOSOME COMPLEX COMPONENT RRP43"/>
    <property type="match status" value="1"/>
</dbReference>
<comment type="subcellular location">
    <subcellularLocation>
        <location evidence="1">Cytoplasm</location>
    </subcellularLocation>
    <subcellularLocation>
        <location evidence="2">Nucleus</location>
        <location evidence="2">Nucleolus</location>
    </subcellularLocation>
</comment>
<dbReference type="GO" id="GO:0016075">
    <property type="term" value="P:rRNA catabolic process"/>
    <property type="evidence" value="ECO:0007669"/>
    <property type="project" value="TreeGrafter"/>
</dbReference>
<dbReference type="GO" id="GO:0071028">
    <property type="term" value="P:nuclear mRNA surveillance"/>
    <property type="evidence" value="ECO:0007669"/>
    <property type="project" value="TreeGrafter"/>
</dbReference>
<dbReference type="Pfam" id="PF01138">
    <property type="entry name" value="RNase_PH"/>
    <property type="match status" value="1"/>
</dbReference>
<dbReference type="Gene3D" id="3.30.230.70">
    <property type="entry name" value="GHMP Kinase, N-terminal domain"/>
    <property type="match status" value="1"/>
</dbReference>
<dbReference type="STRING" id="286115.A0A507D8V4"/>
<evidence type="ECO:0000313" key="14">
    <source>
        <dbReference type="Proteomes" id="UP000317494"/>
    </source>
</evidence>
<dbReference type="InterPro" id="IPR036345">
    <property type="entry name" value="ExoRNase_PH_dom2_sf"/>
</dbReference>
<dbReference type="GO" id="GO:0000467">
    <property type="term" value="P:exonucleolytic trimming to generate mature 3'-end of 5.8S rRNA from tricistronic rRNA transcript (SSU-rRNA, 5.8S rRNA, LSU-rRNA)"/>
    <property type="evidence" value="ECO:0007669"/>
    <property type="project" value="TreeGrafter"/>
</dbReference>
<evidence type="ECO:0000256" key="7">
    <source>
        <dbReference type="ARBA" id="ARBA00022884"/>
    </source>
</evidence>
<dbReference type="GO" id="GO:0071038">
    <property type="term" value="P:TRAMP-dependent tRNA surveillance pathway"/>
    <property type="evidence" value="ECO:0007669"/>
    <property type="project" value="TreeGrafter"/>
</dbReference>
<dbReference type="GO" id="GO:0071035">
    <property type="term" value="P:nuclear polyadenylation-dependent rRNA catabolic process"/>
    <property type="evidence" value="ECO:0007669"/>
    <property type="project" value="TreeGrafter"/>
</dbReference>
<evidence type="ECO:0000256" key="4">
    <source>
        <dbReference type="ARBA" id="ARBA00022490"/>
    </source>
</evidence>
<keyword evidence="4" id="KW-0963">Cytoplasm</keyword>
<evidence type="ECO:0000256" key="2">
    <source>
        <dbReference type="ARBA" id="ARBA00004604"/>
    </source>
</evidence>
<dbReference type="InterPro" id="IPR050590">
    <property type="entry name" value="Exosome_comp_Rrp42_subfam"/>
</dbReference>
<dbReference type="PANTHER" id="PTHR11097">
    <property type="entry name" value="EXOSOME COMPLEX EXONUCLEASE RIBOSOMAL RNA PROCESSING PROTEIN"/>
    <property type="match status" value="1"/>
</dbReference>
<dbReference type="SUPFAM" id="SSF55666">
    <property type="entry name" value="Ribonuclease PH domain 2-like"/>
    <property type="match status" value="1"/>
</dbReference>
<evidence type="ECO:0000256" key="3">
    <source>
        <dbReference type="ARBA" id="ARBA00006678"/>
    </source>
</evidence>
<dbReference type="InterPro" id="IPR020568">
    <property type="entry name" value="Ribosomal_Su5_D2-typ_SF"/>
</dbReference>
<dbReference type="FunFam" id="3.30.230.70:FF:000017">
    <property type="entry name" value="Exosome complex component Rrp42"/>
    <property type="match status" value="1"/>
</dbReference>
<dbReference type="Proteomes" id="UP000317494">
    <property type="component" value="Unassembled WGS sequence"/>
</dbReference>
<dbReference type="AlphaFoldDB" id="A0A507D8V4"/>
<dbReference type="InterPro" id="IPR033196">
    <property type="entry name" value="Rrp43"/>
</dbReference>
<evidence type="ECO:0000256" key="5">
    <source>
        <dbReference type="ARBA" id="ARBA00022552"/>
    </source>
</evidence>
<dbReference type="GO" id="GO:0000176">
    <property type="term" value="C:nuclear exosome (RNase complex)"/>
    <property type="evidence" value="ECO:0007669"/>
    <property type="project" value="TreeGrafter"/>
</dbReference>
<dbReference type="InterPro" id="IPR001247">
    <property type="entry name" value="ExoRNase_PH_dom1"/>
</dbReference>
<keyword evidence="7" id="KW-0694">RNA-binding</keyword>
<dbReference type="GO" id="GO:0034476">
    <property type="term" value="P:U5 snRNA 3'-end processing"/>
    <property type="evidence" value="ECO:0007669"/>
    <property type="project" value="TreeGrafter"/>
</dbReference>
<accession>A0A507D8V4</accession>
<comment type="similarity">
    <text evidence="3">Belongs to the RNase PH family.</text>
</comment>
<name>A0A507D8V4_9FUNG</name>
<organism evidence="13 14">
    <name type="scientific">Synchytrium endobioticum</name>
    <dbReference type="NCBI Taxonomy" id="286115"/>
    <lineage>
        <taxon>Eukaryota</taxon>
        <taxon>Fungi</taxon>
        <taxon>Fungi incertae sedis</taxon>
        <taxon>Chytridiomycota</taxon>
        <taxon>Chytridiomycota incertae sedis</taxon>
        <taxon>Chytridiomycetes</taxon>
        <taxon>Synchytriales</taxon>
        <taxon>Synchytriaceae</taxon>
        <taxon>Synchytrium</taxon>
    </lineage>
</organism>
<gene>
    <name evidence="13" type="ORF">SeMB42_g03196</name>
</gene>
<dbReference type="InterPro" id="IPR015847">
    <property type="entry name" value="ExoRNase_PH_dom2"/>
</dbReference>
<evidence type="ECO:0000256" key="9">
    <source>
        <dbReference type="ARBA" id="ARBA00030617"/>
    </source>
</evidence>
<proteinExistence type="inferred from homology"/>
<dbReference type="GO" id="GO:0035925">
    <property type="term" value="F:mRNA 3'-UTR AU-rich region binding"/>
    <property type="evidence" value="ECO:0007669"/>
    <property type="project" value="TreeGrafter"/>
</dbReference>
<dbReference type="EMBL" id="QEAN01000110">
    <property type="protein sequence ID" value="TPX47787.1"/>
    <property type="molecule type" value="Genomic_DNA"/>
</dbReference>
<evidence type="ECO:0000259" key="12">
    <source>
        <dbReference type="Pfam" id="PF03725"/>
    </source>
</evidence>
<protein>
    <recommendedName>
        <fullName evidence="9">Ribosomal RNA-processing protein 43</fullName>
    </recommendedName>
</protein>
<dbReference type="GO" id="GO:0034475">
    <property type="term" value="P:U4 snRNA 3'-end processing"/>
    <property type="evidence" value="ECO:0007669"/>
    <property type="project" value="TreeGrafter"/>
</dbReference>
<evidence type="ECO:0000259" key="11">
    <source>
        <dbReference type="Pfam" id="PF01138"/>
    </source>
</evidence>
<dbReference type="GO" id="GO:0005730">
    <property type="term" value="C:nucleolus"/>
    <property type="evidence" value="ECO:0007669"/>
    <property type="project" value="UniProtKB-SubCell"/>
</dbReference>